<dbReference type="Pfam" id="PF07963">
    <property type="entry name" value="N_methyl"/>
    <property type="match status" value="1"/>
</dbReference>
<dbReference type="NCBIfam" id="TIGR02532">
    <property type="entry name" value="IV_pilin_GFxxxE"/>
    <property type="match status" value="1"/>
</dbReference>
<keyword evidence="1" id="KW-0472">Membrane</keyword>
<evidence type="ECO:0000313" key="2">
    <source>
        <dbReference type="EMBL" id="WQD79934.1"/>
    </source>
</evidence>
<organism evidence="2 3">
    <name type="scientific">Paraburkholderia kururiensis</name>
    <dbReference type="NCBI Taxonomy" id="984307"/>
    <lineage>
        <taxon>Bacteria</taxon>
        <taxon>Pseudomonadati</taxon>
        <taxon>Pseudomonadota</taxon>
        <taxon>Betaproteobacteria</taxon>
        <taxon>Burkholderiales</taxon>
        <taxon>Burkholderiaceae</taxon>
        <taxon>Paraburkholderia</taxon>
    </lineage>
</organism>
<proteinExistence type="predicted"/>
<keyword evidence="3" id="KW-1185">Reference proteome</keyword>
<evidence type="ECO:0000256" key="1">
    <source>
        <dbReference type="SAM" id="Phobius"/>
    </source>
</evidence>
<dbReference type="PROSITE" id="PS00409">
    <property type="entry name" value="PROKAR_NTER_METHYL"/>
    <property type="match status" value="1"/>
</dbReference>
<dbReference type="RefSeq" id="WP_114814341.1">
    <property type="nucleotide sequence ID" value="NZ_CP139965.1"/>
</dbReference>
<gene>
    <name evidence="2" type="ORF">U0042_09775</name>
</gene>
<accession>A0ABZ0WR99</accession>
<keyword evidence="1" id="KW-1133">Transmembrane helix</keyword>
<feature type="transmembrane region" description="Helical" evidence="1">
    <location>
        <begin position="27"/>
        <end position="45"/>
    </location>
</feature>
<dbReference type="Proteomes" id="UP001325479">
    <property type="component" value="Chromosome"/>
</dbReference>
<name>A0ABZ0WR99_9BURK</name>
<sequence length="230" mass="25057">MRTARAAIVTPRPGTARPRRRARGFTLIEMLVAIALLAVIALLSWRGLDATIRGRDDIAANLGSTRLLGRYFSQLQYDLMNLVTPDEVFGPPLRIRPGELVLVRHLGVGGGGPTFVQVVRYQLKGRQLIRSASAPLASLAALADALHHMDDFARVVVSDDARSMKLAVWVAPAGWTTSQAVVEKTYEKFLAEHGISNATSRGMPLPRGVQVSVMLGSPPLEYLRMIPISQ</sequence>
<protein>
    <submittedName>
        <fullName evidence="2">Prepilin-type N-terminal cleavage/methylation domain-containing protein</fullName>
    </submittedName>
</protein>
<reference evidence="2 3" key="1">
    <citation type="submission" date="2023-12" db="EMBL/GenBank/DDBJ databases">
        <title>Genome sequencing and assembly of bacterial species from a model synthetic community.</title>
        <authorList>
            <person name="Hogle S.L."/>
        </authorList>
    </citation>
    <scope>NUCLEOTIDE SEQUENCE [LARGE SCALE GENOMIC DNA]</scope>
    <source>
        <strain evidence="2 3">HAMBI 2494</strain>
    </source>
</reference>
<dbReference type="EMBL" id="CP139965">
    <property type="protein sequence ID" value="WQD79934.1"/>
    <property type="molecule type" value="Genomic_DNA"/>
</dbReference>
<evidence type="ECO:0000313" key="3">
    <source>
        <dbReference type="Proteomes" id="UP001325479"/>
    </source>
</evidence>
<keyword evidence="1" id="KW-0812">Transmembrane</keyword>
<dbReference type="InterPro" id="IPR012902">
    <property type="entry name" value="N_methyl_site"/>
</dbReference>